<keyword evidence="8 11" id="KW-0648">Protein biosynthesis</keyword>
<feature type="domain" description="Arginyl tRNA synthetase N-terminal" evidence="14">
    <location>
        <begin position="3"/>
        <end position="92"/>
    </location>
</feature>
<feature type="short sequence motif" description="'HIGH' region" evidence="11">
    <location>
        <begin position="129"/>
        <end position="139"/>
    </location>
</feature>
<evidence type="ECO:0000313" key="15">
    <source>
        <dbReference type="EMBL" id="SHK31650.1"/>
    </source>
</evidence>
<organism evidence="15 16">
    <name type="scientific">Desulfatibacillum alkenivorans DSM 16219</name>
    <dbReference type="NCBI Taxonomy" id="1121393"/>
    <lineage>
        <taxon>Bacteria</taxon>
        <taxon>Pseudomonadati</taxon>
        <taxon>Thermodesulfobacteriota</taxon>
        <taxon>Desulfobacteria</taxon>
        <taxon>Desulfobacterales</taxon>
        <taxon>Desulfatibacillaceae</taxon>
        <taxon>Desulfatibacillum</taxon>
    </lineage>
</organism>
<dbReference type="Pfam" id="PF03485">
    <property type="entry name" value="Arg_tRNA_synt_N"/>
    <property type="match status" value="1"/>
</dbReference>
<keyword evidence="7 11" id="KW-0067">ATP-binding</keyword>
<comment type="catalytic activity">
    <reaction evidence="10 11">
        <text>tRNA(Arg) + L-arginine + ATP = L-arginyl-tRNA(Arg) + AMP + diphosphate</text>
        <dbReference type="Rhea" id="RHEA:20301"/>
        <dbReference type="Rhea" id="RHEA-COMP:9658"/>
        <dbReference type="Rhea" id="RHEA-COMP:9673"/>
        <dbReference type="ChEBI" id="CHEBI:30616"/>
        <dbReference type="ChEBI" id="CHEBI:32682"/>
        <dbReference type="ChEBI" id="CHEBI:33019"/>
        <dbReference type="ChEBI" id="CHEBI:78442"/>
        <dbReference type="ChEBI" id="CHEBI:78513"/>
        <dbReference type="ChEBI" id="CHEBI:456215"/>
        <dbReference type="EC" id="6.1.1.19"/>
    </reaction>
</comment>
<evidence type="ECO:0000256" key="4">
    <source>
        <dbReference type="ARBA" id="ARBA00022490"/>
    </source>
</evidence>
<comment type="subcellular location">
    <subcellularLocation>
        <location evidence="1 11">Cytoplasm</location>
    </subcellularLocation>
</comment>
<evidence type="ECO:0000256" key="6">
    <source>
        <dbReference type="ARBA" id="ARBA00022741"/>
    </source>
</evidence>
<dbReference type="Pfam" id="PF05746">
    <property type="entry name" value="DALR_1"/>
    <property type="match status" value="1"/>
</dbReference>
<dbReference type="Gene3D" id="1.10.730.10">
    <property type="entry name" value="Isoleucyl-tRNA Synthetase, Domain 1"/>
    <property type="match status" value="1"/>
</dbReference>
<keyword evidence="4 11" id="KW-0963">Cytoplasm</keyword>
<dbReference type="STRING" id="1121393.SAMN02745216_03254"/>
<evidence type="ECO:0000313" key="16">
    <source>
        <dbReference type="Proteomes" id="UP000183994"/>
    </source>
</evidence>
<accession>A0A1M6RGU6</accession>
<proteinExistence type="inferred from homology"/>
<dbReference type="FunFam" id="3.30.1360.70:FF:000003">
    <property type="entry name" value="Arginine--tRNA ligase"/>
    <property type="match status" value="1"/>
</dbReference>
<dbReference type="FunFam" id="3.40.50.620:FF:000062">
    <property type="entry name" value="Arginine--tRNA ligase"/>
    <property type="match status" value="1"/>
</dbReference>
<name>A0A1M6RGU6_9BACT</name>
<keyword evidence="6 11" id="KW-0547">Nucleotide-binding</keyword>
<evidence type="ECO:0000256" key="5">
    <source>
        <dbReference type="ARBA" id="ARBA00022598"/>
    </source>
</evidence>
<dbReference type="HAMAP" id="MF_00123">
    <property type="entry name" value="Arg_tRNA_synth"/>
    <property type="match status" value="1"/>
</dbReference>
<gene>
    <name evidence="11" type="primary">argS</name>
    <name evidence="15" type="ORF">SAMN02745216_03254</name>
</gene>
<evidence type="ECO:0000256" key="7">
    <source>
        <dbReference type="ARBA" id="ARBA00022840"/>
    </source>
</evidence>
<dbReference type="NCBIfam" id="TIGR00456">
    <property type="entry name" value="argS"/>
    <property type="match status" value="1"/>
</dbReference>
<dbReference type="Proteomes" id="UP000183994">
    <property type="component" value="Unassembled WGS sequence"/>
</dbReference>
<comment type="subunit">
    <text evidence="3 11">Monomer.</text>
</comment>
<dbReference type="SMART" id="SM01016">
    <property type="entry name" value="Arg_tRNA_synt_N"/>
    <property type="match status" value="1"/>
</dbReference>
<dbReference type="InterPro" id="IPR005148">
    <property type="entry name" value="Arg-tRNA-synth_N"/>
</dbReference>
<evidence type="ECO:0000256" key="9">
    <source>
        <dbReference type="ARBA" id="ARBA00023146"/>
    </source>
</evidence>
<dbReference type="SUPFAM" id="SSF52374">
    <property type="entry name" value="Nucleotidylyl transferase"/>
    <property type="match status" value="1"/>
</dbReference>
<evidence type="ECO:0000256" key="3">
    <source>
        <dbReference type="ARBA" id="ARBA00011245"/>
    </source>
</evidence>
<dbReference type="InterPro" id="IPR001278">
    <property type="entry name" value="Arg-tRNA-ligase"/>
</dbReference>
<dbReference type="Gene3D" id="3.40.50.620">
    <property type="entry name" value="HUPs"/>
    <property type="match status" value="1"/>
</dbReference>
<dbReference type="OrthoDB" id="9803211at2"/>
<dbReference type="PANTHER" id="PTHR11956:SF5">
    <property type="entry name" value="ARGININE--TRNA LIGASE, CYTOPLASMIC"/>
    <property type="match status" value="1"/>
</dbReference>
<dbReference type="PROSITE" id="PS00178">
    <property type="entry name" value="AA_TRNA_LIGASE_I"/>
    <property type="match status" value="1"/>
</dbReference>
<keyword evidence="5 11" id="KW-0436">Ligase</keyword>
<dbReference type="EC" id="6.1.1.19" evidence="11"/>
<dbReference type="InterPro" id="IPR035684">
    <property type="entry name" value="ArgRS_core"/>
</dbReference>
<evidence type="ECO:0000259" key="14">
    <source>
        <dbReference type="SMART" id="SM01016"/>
    </source>
</evidence>
<dbReference type="InterPro" id="IPR014729">
    <property type="entry name" value="Rossmann-like_a/b/a_fold"/>
</dbReference>
<comment type="similarity">
    <text evidence="2 11 12">Belongs to the class-I aminoacyl-tRNA synthetase family.</text>
</comment>
<evidence type="ECO:0000256" key="2">
    <source>
        <dbReference type="ARBA" id="ARBA00005594"/>
    </source>
</evidence>
<evidence type="ECO:0000256" key="12">
    <source>
        <dbReference type="RuleBase" id="RU363038"/>
    </source>
</evidence>
<keyword evidence="9 11" id="KW-0030">Aminoacyl-tRNA synthetase</keyword>
<dbReference type="GO" id="GO:0005737">
    <property type="term" value="C:cytoplasm"/>
    <property type="evidence" value="ECO:0007669"/>
    <property type="project" value="UniProtKB-SubCell"/>
</dbReference>
<reference evidence="16" key="1">
    <citation type="submission" date="2016-11" db="EMBL/GenBank/DDBJ databases">
        <authorList>
            <person name="Varghese N."/>
            <person name="Submissions S."/>
        </authorList>
    </citation>
    <scope>NUCLEOTIDE SEQUENCE [LARGE SCALE GENOMIC DNA]</scope>
    <source>
        <strain evidence="16">DSM 16219</strain>
    </source>
</reference>
<dbReference type="GO" id="GO:0005524">
    <property type="term" value="F:ATP binding"/>
    <property type="evidence" value="ECO:0007669"/>
    <property type="project" value="UniProtKB-UniRule"/>
</dbReference>
<dbReference type="Pfam" id="PF00750">
    <property type="entry name" value="tRNA-synt_1d"/>
    <property type="match status" value="1"/>
</dbReference>
<sequence>MKEILAEMITRAAFKAHEQGVLPSDAIPQPGLEEPKQEAHGDFSTNIAMVMAKVQKMAPRKIAEAIVDNLEDPENFLVKTEIAGPGFINFYLRPSLWQRVVKGILDKGDEYGRSQIGAGQKVQVEFVSANPTGPLHVGHGRGAAVGDALAALLDMCGFEVEREYYINDSGRQIRTLGLSCWLRYCELKGKEVDFPQDCYQGDYIKDLAKRIQDENLADLDSMQEEDAVLWCARFAANDILDGIKKDLKDFRVVHDVWFSEQSLYDDNSVQNALEHFEKTGDIYEKDGAKWFKTEDRGDEKDRVVVRNNGLTTYFASDIAYHKNKFDRGFDRVIDVWGADHHGYIARMKAAVDAVGRNKDAFEVVLVKLVNLLRDGEPLAMTTRGGTFETLADVVNEVGADAARFIFLSRHYESPLDFDLELAKKQTNENPVWYVQYVHARICSIESKAKDFPVSLDFDWDRDEEILKEIEEIRLMKALARYPEIVEGAARTLEPHRIVFYLRELASAFHSFYHDHMVLKEDQTPVLTKARLDLVTTVRQVIRNGLALLGVSAPESM</sequence>
<dbReference type="InterPro" id="IPR009080">
    <property type="entry name" value="tRNAsynth_Ia_anticodon-bd"/>
</dbReference>
<dbReference type="GO" id="GO:0006420">
    <property type="term" value="P:arginyl-tRNA aminoacylation"/>
    <property type="evidence" value="ECO:0007669"/>
    <property type="project" value="UniProtKB-UniRule"/>
</dbReference>
<feature type="domain" description="DALR anticodon binding" evidence="13">
    <location>
        <begin position="434"/>
        <end position="556"/>
    </location>
</feature>
<dbReference type="InterPro" id="IPR008909">
    <property type="entry name" value="DALR_anticod-bd"/>
</dbReference>
<dbReference type="CDD" id="cd00671">
    <property type="entry name" value="ArgRS_core"/>
    <property type="match status" value="1"/>
</dbReference>
<dbReference type="InterPro" id="IPR001412">
    <property type="entry name" value="aa-tRNA-synth_I_CS"/>
</dbReference>
<dbReference type="GO" id="GO:0004814">
    <property type="term" value="F:arginine-tRNA ligase activity"/>
    <property type="evidence" value="ECO:0007669"/>
    <property type="project" value="UniProtKB-UniRule"/>
</dbReference>
<evidence type="ECO:0000256" key="10">
    <source>
        <dbReference type="ARBA" id="ARBA00049339"/>
    </source>
</evidence>
<dbReference type="PANTHER" id="PTHR11956">
    <property type="entry name" value="ARGINYL-TRNA SYNTHETASE"/>
    <property type="match status" value="1"/>
</dbReference>
<evidence type="ECO:0000256" key="8">
    <source>
        <dbReference type="ARBA" id="ARBA00022917"/>
    </source>
</evidence>
<dbReference type="InterPro" id="IPR036695">
    <property type="entry name" value="Arg-tRNA-synth_N_sf"/>
</dbReference>
<evidence type="ECO:0000259" key="13">
    <source>
        <dbReference type="SMART" id="SM00836"/>
    </source>
</evidence>
<keyword evidence="16" id="KW-1185">Reference proteome</keyword>
<dbReference type="SUPFAM" id="SSF47323">
    <property type="entry name" value="Anticodon-binding domain of a subclass of class I aminoacyl-tRNA synthetases"/>
    <property type="match status" value="1"/>
</dbReference>
<evidence type="ECO:0000256" key="1">
    <source>
        <dbReference type="ARBA" id="ARBA00004496"/>
    </source>
</evidence>
<dbReference type="Gene3D" id="3.30.1360.70">
    <property type="entry name" value="Arginyl tRNA synthetase N-terminal domain"/>
    <property type="match status" value="1"/>
</dbReference>
<dbReference type="FunFam" id="1.10.730.10:FF:000008">
    <property type="entry name" value="Arginine--tRNA ligase"/>
    <property type="match status" value="1"/>
</dbReference>
<dbReference type="PRINTS" id="PR01038">
    <property type="entry name" value="TRNASYNTHARG"/>
</dbReference>
<dbReference type="EMBL" id="FQZU01000022">
    <property type="protein sequence ID" value="SHK31650.1"/>
    <property type="molecule type" value="Genomic_DNA"/>
</dbReference>
<dbReference type="SMART" id="SM00836">
    <property type="entry name" value="DALR_1"/>
    <property type="match status" value="1"/>
</dbReference>
<dbReference type="AlphaFoldDB" id="A0A1M6RGU6"/>
<protein>
    <recommendedName>
        <fullName evidence="11">Arginine--tRNA ligase</fullName>
        <ecNumber evidence="11">6.1.1.19</ecNumber>
    </recommendedName>
    <alternativeName>
        <fullName evidence="11">Arginyl-tRNA synthetase</fullName>
        <shortName evidence="11">ArgRS</shortName>
    </alternativeName>
</protein>
<evidence type="ECO:0000256" key="11">
    <source>
        <dbReference type="HAMAP-Rule" id="MF_00123"/>
    </source>
</evidence>
<dbReference type="SUPFAM" id="SSF55190">
    <property type="entry name" value="Arginyl-tRNA synthetase (ArgRS), N-terminal 'additional' domain"/>
    <property type="match status" value="1"/>
</dbReference>
<dbReference type="RefSeq" id="WP_073477319.1">
    <property type="nucleotide sequence ID" value="NZ_FQZU01000022.1"/>
</dbReference>